<comment type="caution">
    <text evidence="1">The sequence shown here is derived from an EMBL/GenBank/DDBJ whole genome shotgun (WGS) entry which is preliminary data.</text>
</comment>
<evidence type="ECO:0000313" key="1">
    <source>
        <dbReference type="EMBL" id="KAJ3223165.1"/>
    </source>
</evidence>
<dbReference type="EMBL" id="JADGJW010000141">
    <property type="protein sequence ID" value="KAJ3223165.1"/>
    <property type="molecule type" value="Genomic_DNA"/>
</dbReference>
<evidence type="ECO:0000313" key="2">
    <source>
        <dbReference type="Proteomes" id="UP001211065"/>
    </source>
</evidence>
<dbReference type="Proteomes" id="UP001211065">
    <property type="component" value="Unassembled WGS sequence"/>
</dbReference>
<keyword evidence="2" id="KW-1185">Reference proteome</keyword>
<sequence length="267" mass="31650">MKIVEDLSETLSTDADHIPSNMKKSPHYVKSMVRVNHLVDLLDQVKLNSTSSSLSGNYCFSGSNGDYNDNLYLNFKKNQSLEFFVLNYEKEISRILSLVLQLDKFLSSKYDKIFGELKKLNFFNFKKQNNFEREKGVDTDKFEFKYYNTGENYSIGSVYKIRKFFEFYLKHIDSFMKRKENKKTFTDYLKDSKFGNNIDFLSHWDKKILDHTNSSFFYMEINHNCGKDPATKMCDDDYKSLNLMDCFDEYYFQVENEISCLVSLRIN</sequence>
<reference evidence="1" key="1">
    <citation type="submission" date="2020-05" db="EMBL/GenBank/DDBJ databases">
        <title>Phylogenomic resolution of chytrid fungi.</title>
        <authorList>
            <person name="Stajich J.E."/>
            <person name="Amses K."/>
            <person name="Simmons R."/>
            <person name="Seto K."/>
            <person name="Myers J."/>
            <person name="Bonds A."/>
            <person name="Quandt C.A."/>
            <person name="Barry K."/>
            <person name="Liu P."/>
            <person name="Grigoriev I."/>
            <person name="Longcore J.E."/>
            <person name="James T.Y."/>
        </authorList>
    </citation>
    <scope>NUCLEOTIDE SEQUENCE</scope>
    <source>
        <strain evidence="1">JEL0476</strain>
    </source>
</reference>
<name>A0AAD5U3G8_9FUNG</name>
<dbReference type="AlphaFoldDB" id="A0AAD5U3G8"/>
<organism evidence="1 2">
    <name type="scientific">Clydaea vesicula</name>
    <dbReference type="NCBI Taxonomy" id="447962"/>
    <lineage>
        <taxon>Eukaryota</taxon>
        <taxon>Fungi</taxon>
        <taxon>Fungi incertae sedis</taxon>
        <taxon>Chytridiomycota</taxon>
        <taxon>Chytridiomycota incertae sedis</taxon>
        <taxon>Chytridiomycetes</taxon>
        <taxon>Lobulomycetales</taxon>
        <taxon>Lobulomycetaceae</taxon>
        <taxon>Clydaea</taxon>
    </lineage>
</organism>
<protein>
    <submittedName>
        <fullName evidence="1">Uncharacterized protein</fullName>
    </submittedName>
</protein>
<accession>A0AAD5U3G8</accession>
<proteinExistence type="predicted"/>
<gene>
    <name evidence="1" type="ORF">HK099_001467</name>
</gene>